<dbReference type="OrthoDB" id="5293813at2759"/>
<proteinExistence type="predicted"/>
<dbReference type="AlphaFoldDB" id="A0A1E1KI62"/>
<evidence type="ECO:0000256" key="1">
    <source>
        <dbReference type="SAM" id="MobiDB-lite"/>
    </source>
</evidence>
<sequence>MLSHVLPASLLSLSYVVIASAAPFKFTGNPLGVNFTAPSQQQLADIQKQAHGSQPDGPPPPNINPNTLTSLRLIAFNELFEVAFFSLLLSNISTNTTGYTLSSSYSRDTAVASLTAILAQEELHVLNANGALSNFKTSPIQPCQYQFPTTTYEGAIELASTFTDLVMGTLQDVSFLLGTDGDSALIRTITSVVGQEGEQNGFFRTTNKKIPSALPFLSGSVREFAFSALNQNFVVSGSCDGPNLATIDLPIYPPLGLVTQNITAKEQMLKFRLDFSNRAGAQGKTMKDQPGMQYKSLTMVYMNQQNLPVVQKIQNLALTSEGLTFESMFPYKQGGFGNGLTIAVLTKEGGNLTSVEGVATSTVFGPALIEIG</sequence>
<accession>A0A1E1KI62</accession>
<protein>
    <submittedName>
        <fullName evidence="3">Related to sexual development protein (LsdA)</fullName>
    </submittedName>
</protein>
<reference evidence="4" key="1">
    <citation type="submission" date="2016-03" db="EMBL/GenBank/DDBJ databases">
        <authorList>
            <person name="Guldener U."/>
        </authorList>
    </citation>
    <scope>NUCLEOTIDE SEQUENCE [LARGE SCALE GENOMIC DNA]</scope>
    <source>
        <strain evidence="4">04CH-RAC-A.6.1</strain>
    </source>
</reference>
<name>A0A1E1KI62_9HELO</name>
<keyword evidence="2" id="KW-0732">Signal</keyword>
<gene>
    <name evidence="3" type="ORF">RAG0_06671</name>
</gene>
<evidence type="ECO:0000256" key="2">
    <source>
        <dbReference type="SAM" id="SignalP"/>
    </source>
</evidence>
<feature type="region of interest" description="Disordered" evidence="1">
    <location>
        <begin position="44"/>
        <end position="64"/>
    </location>
</feature>
<dbReference type="Proteomes" id="UP000178912">
    <property type="component" value="Unassembled WGS sequence"/>
</dbReference>
<organism evidence="3 4">
    <name type="scientific">Rhynchosporium agropyri</name>
    <dbReference type="NCBI Taxonomy" id="914238"/>
    <lineage>
        <taxon>Eukaryota</taxon>
        <taxon>Fungi</taxon>
        <taxon>Dikarya</taxon>
        <taxon>Ascomycota</taxon>
        <taxon>Pezizomycotina</taxon>
        <taxon>Leotiomycetes</taxon>
        <taxon>Helotiales</taxon>
        <taxon>Ploettnerulaceae</taxon>
        <taxon>Rhynchosporium</taxon>
    </lineage>
</organism>
<feature type="signal peptide" evidence="2">
    <location>
        <begin position="1"/>
        <end position="21"/>
    </location>
</feature>
<evidence type="ECO:0000313" key="4">
    <source>
        <dbReference type="Proteomes" id="UP000178912"/>
    </source>
</evidence>
<keyword evidence="4" id="KW-1185">Reference proteome</keyword>
<feature type="chain" id="PRO_5009446002" evidence="2">
    <location>
        <begin position="22"/>
        <end position="372"/>
    </location>
</feature>
<dbReference type="EMBL" id="FJUX01000033">
    <property type="protein sequence ID" value="CZS97727.1"/>
    <property type="molecule type" value="Genomic_DNA"/>
</dbReference>
<evidence type="ECO:0000313" key="3">
    <source>
        <dbReference type="EMBL" id="CZS97727.1"/>
    </source>
</evidence>
<dbReference type="Pfam" id="PF13668">
    <property type="entry name" value="Ferritin_2"/>
    <property type="match status" value="1"/>
</dbReference>